<evidence type="ECO:0000313" key="3">
    <source>
        <dbReference type="Proteomes" id="UP000322667"/>
    </source>
</evidence>
<keyword evidence="3" id="KW-1185">Reference proteome</keyword>
<accession>A0A5D2JST0</accession>
<feature type="compositionally biased region" description="Basic and acidic residues" evidence="1">
    <location>
        <begin position="1"/>
        <end position="10"/>
    </location>
</feature>
<feature type="region of interest" description="Disordered" evidence="1">
    <location>
        <begin position="1"/>
        <end position="36"/>
    </location>
</feature>
<evidence type="ECO:0000256" key="1">
    <source>
        <dbReference type="SAM" id="MobiDB-lite"/>
    </source>
</evidence>
<name>A0A5D2JST0_GOSTO</name>
<evidence type="ECO:0000313" key="2">
    <source>
        <dbReference type="EMBL" id="TYH57542.1"/>
    </source>
</evidence>
<organism evidence="2 3">
    <name type="scientific">Gossypium tomentosum</name>
    <name type="common">Hawaiian cotton</name>
    <name type="synonym">Gossypium sandvicense</name>
    <dbReference type="NCBI Taxonomy" id="34277"/>
    <lineage>
        <taxon>Eukaryota</taxon>
        <taxon>Viridiplantae</taxon>
        <taxon>Streptophyta</taxon>
        <taxon>Embryophyta</taxon>
        <taxon>Tracheophyta</taxon>
        <taxon>Spermatophyta</taxon>
        <taxon>Magnoliopsida</taxon>
        <taxon>eudicotyledons</taxon>
        <taxon>Gunneridae</taxon>
        <taxon>Pentapetalae</taxon>
        <taxon>rosids</taxon>
        <taxon>malvids</taxon>
        <taxon>Malvales</taxon>
        <taxon>Malvaceae</taxon>
        <taxon>Malvoideae</taxon>
        <taxon>Gossypium</taxon>
    </lineage>
</organism>
<dbReference type="EMBL" id="CM017630">
    <property type="protein sequence ID" value="TYH57542.1"/>
    <property type="molecule type" value="Genomic_DNA"/>
</dbReference>
<gene>
    <name evidence="2" type="ORF">ES332_D08G096900v1</name>
</gene>
<dbReference type="Proteomes" id="UP000322667">
    <property type="component" value="Chromosome D08"/>
</dbReference>
<proteinExistence type="predicted"/>
<sequence length="110" mass="12278">MKHQVRDCPKRAKLSQTTATVRGRDQSHGGNETPMGQRKVAHIVVAPIESGGPIHVYAVKELHNHETIDMIACTFIMRSFSLFLLVYLGSIHSYIESDLVCELGIRLCDC</sequence>
<dbReference type="AlphaFoldDB" id="A0A5D2JST0"/>
<reference evidence="2 3" key="1">
    <citation type="submission" date="2019-07" db="EMBL/GenBank/DDBJ databases">
        <title>WGS assembly of Gossypium tomentosum.</title>
        <authorList>
            <person name="Chen Z.J."/>
            <person name="Sreedasyam A."/>
            <person name="Ando A."/>
            <person name="Song Q."/>
            <person name="De L."/>
            <person name="Hulse-Kemp A."/>
            <person name="Ding M."/>
            <person name="Ye W."/>
            <person name="Kirkbride R."/>
            <person name="Jenkins J."/>
            <person name="Plott C."/>
            <person name="Lovell J."/>
            <person name="Lin Y.-M."/>
            <person name="Vaughn R."/>
            <person name="Liu B."/>
            <person name="Li W."/>
            <person name="Simpson S."/>
            <person name="Scheffler B."/>
            <person name="Saski C."/>
            <person name="Grover C."/>
            <person name="Hu G."/>
            <person name="Conover J."/>
            <person name="Carlson J."/>
            <person name="Shu S."/>
            <person name="Boston L."/>
            <person name="Williams M."/>
            <person name="Peterson D."/>
            <person name="Mcgee K."/>
            <person name="Jones D."/>
            <person name="Wendel J."/>
            <person name="Stelly D."/>
            <person name="Grimwood J."/>
            <person name="Schmutz J."/>
        </authorList>
    </citation>
    <scope>NUCLEOTIDE SEQUENCE [LARGE SCALE GENOMIC DNA]</scope>
    <source>
        <strain evidence="2">7179.01</strain>
    </source>
</reference>
<protein>
    <submittedName>
        <fullName evidence="2">Uncharacterized protein</fullName>
    </submittedName>
</protein>